<dbReference type="InterPro" id="IPR003820">
    <property type="entry name" value="KdpC"/>
</dbReference>
<name>A0ABQ0MHY6_9BACT</name>
<keyword evidence="9 11" id="KW-0406">Ion transport</keyword>
<accession>A0ABQ0MHY6</accession>
<keyword evidence="8 11" id="KW-1133">Transmembrane helix</keyword>
<keyword evidence="2 11" id="KW-1003">Cell membrane</keyword>
<comment type="similarity">
    <text evidence="11">Belongs to the KdpC family.</text>
</comment>
<keyword evidence="4 11" id="KW-0812">Transmembrane</keyword>
<dbReference type="PANTHER" id="PTHR30042">
    <property type="entry name" value="POTASSIUM-TRANSPORTING ATPASE C CHAIN"/>
    <property type="match status" value="1"/>
</dbReference>
<proteinExistence type="inferred from homology"/>
<evidence type="ECO:0000256" key="4">
    <source>
        <dbReference type="ARBA" id="ARBA00022692"/>
    </source>
</evidence>
<gene>
    <name evidence="11" type="primary">kdpC</name>
    <name evidence="12" type="ORF">GPEL0_01r2174</name>
</gene>
<dbReference type="NCBIfam" id="NF001454">
    <property type="entry name" value="PRK00315.1"/>
    <property type="match status" value="1"/>
</dbReference>
<evidence type="ECO:0000256" key="11">
    <source>
        <dbReference type="HAMAP-Rule" id="MF_00276"/>
    </source>
</evidence>
<dbReference type="Pfam" id="PF02669">
    <property type="entry name" value="KdpC"/>
    <property type="match status" value="1"/>
</dbReference>
<comment type="function">
    <text evidence="11">Part of the high-affinity ATP-driven potassium transport (or Kdp) system, which catalyzes the hydrolysis of ATP coupled with the electrogenic transport of potassium into the cytoplasm. This subunit acts as a catalytic chaperone that increases the ATP-binding affinity of the ATP-hydrolyzing subunit KdpB by the formation of a transient KdpB/KdpC/ATP ternary complex.</text>
</comment>
<evidence type="ECO:0000256" key="9">
    <source>
        <dbReference type="ARBA" id="ARBA00023065"/>
    </source>
</evidence>
<keyword evidence="7 11" id="KW-0630">Potassium</keyword>
<keyword evidence="6 11" id="KW-0067">ATP-binding</keyword>
<evidence type="ECO:0000256" key="7">
    <source>
        <dbReference type="ARBA" id="ARBA00022958"/>
    </source>
</evidence>
<dbReference type="EMBL" id="BDQG01000001">
    <property type="protein sequence ID" value="GAW66699.1"/>
    <property type="molecule type" value="Genomic_DNA"/>
</dbReference>
<evidence type="ECO:0000256" key="10">
    <source>
        <dbReference type="ARBA" id="ARBA00023136"/>
    </source>
</evidence>
<keyword evidence="13" id="KW-1185">Reference proteome</keyword>
<protein>
    <recommendedName>
        <fullName evidence="11">Potassium-transporting ATPase KdpC subunit</fullName>
    </recommendedName>
    <alternativeName>
        <fullName evidence="11">ATP phosphohydrolase [potassium-transporting] C chain</fullName>
    </alternativeName>
    <alternativeName>
        <fullName evidence="11">Potassium-binding and translocating subunit C</fullName>
    </alternativeName>
    <alternativeName>
        <fullName evidence="11">Potassium-translocating ATPase C chain</fullName>
    </alternativeName>
</protein>
<evidence type="ECO:0000256" key="1">
    <source>
        <dbReference type="ARBA" id="ARBA00022448"/>
    </source>
</evidence>
<dbReference type="PIRSF" id="PIRSF001296">
    <property type="entry name" value="K_ATPase_KdpC"/>
    <property type="match status" value="1"/>
</dbReference>
<evidence type="ECO:0000256" key="8">
    <source>
        <dbReference type="ARBA" id="ARBA00022989"/>
    </source>
</evidence>
<keyword evidence="1 11" id="KW-0813">Transport</keyword>
<feature type="transmembrane region" description="Helical" evidence="11">
    <location>
        <begin position="21"/>
        <end position="44"/>
    </location>
</feature>
<keyword evidence="3 11" id="KW-0633">Potassium transport</keyword>
<dbReference type="HAMAP" id="MF_00276">
    <property type="entry name" value="KdpC"/>
    <property type="match status" value="1"/>
</dbReference>
<evidence type="ECO:0000256" key="6">
    <source>
        <dbReference type="ARBA" id="ARBA00022840"/>
    </source>
</evidence>
<dbReference type="NCBIfam" id="TIGR00681">
    <property type="entry name" value="kdpC"/>
    <property type="match status" value="1"/>
</dbReference>
<dbReference type="Proteomes" id="UP000194153">
    <property type="component" value="Unassembled WGS sequence"/>
</dbReference>
<keyword evidence="10 11" id="KW-0472">Membrane</keyword>
<comment type="subunit">
    <text evidence="11">The system is composed of three essential subunits: KdpA, KdpB and KdpC.</text>
</comment>
<dbReference type="PANTHER" id="PTHR30042:SF2">
    <property type="entry name" value="POTASSIUM-TRANSPORTING ATPASE KDPC SUBUNIT"/>
    <property type="match status" value="1"/>
</dbReference>
<keyword evidence="5 11" id="KW-0547">Nucleotide-binding</keyword>
<reference evidence="13" key="1">
    <citation type="submission" date="2017-05" db="EMBL/GenBank/DDBJ databases">
        <title>Draft genome sequence of Geobacter pelophilus, a iron(III)-reducing bacteria.</title>
        <authorList>
            <person name="Aoyagi T."/>
            <person name="Koike H."/>
            <person name="Morita T."/>
            <person name="Sato Y."/>
            <person name="Habe H."/>
            <person name="Hori T."/>
        </authorList>
    </citation>
    <scope>NUCLEOTIDE SEQUENCE [LARGE SCALE GENOMIC DNA]</scope>
    <source>
        <strain evidence="13">Drf2</strain>
    </source>
</reference>
<evidence type="ECO:0000313" key="12">
    <source>
        <dbReference type="EMBL" id="GAW66699.1"/>
    </source>
</evidence>
<organism evidence="12 13">
    <name type="scientific">Geoanaerobacter pelophilus</name>
    <dbReference type="NCBI Taxonomy" id="60036"/>
    <lineage>
        <taxon>Bacteria</taxon>
        <taxon>Pseudomonadati</taxon>
        <taxon>Thermodesulfobacteriota</taxon>
        <taxon>Desulfuromonadia</taxon>
        <taxon>Geobacterales</taxon>
        <taxon>Geobacteraceae</taxon>
        <taxon>Geoanaerobacter</taxon>
    </lineage>
</organism>
<comment type="caution">
    <text evidence="12">The sequence shown here is derived from an EMBL/GenBank/DDBJ whole genome shotgun (WGS) entry which is preliminary data.</text>
</comment>
<evidence type="ECO:0000256" key="2">
    <source>
        <dbReference type="ARBA" id="ARBA00022475"/>
    </source>
</evidence>
<evidence type="ECO:0000256" key="5">
    <source>
        <dbReference type="ARBA" id="ARBA00022741"/>
    </source>
</evidence>
<comment type="subcellular location">
    <subcellularLocation>
        <location evidence="11">Cell membrane</location>
        <topology evidence="11">Single-pass membrane protein</topology>
    </subcellularLocation>
</comment>
<evidence type="ECO:0000256" key="3">
    <source>
        <dbReference type="ARBA" id="ARBA00022538"/>
    </source>
</evidence>
<evidence type="ECO:0000313" key="13">
    <source>
        <dbReference type="Proteomes" id="UP000194153"/>
    </source>
</evidence>
<sequence>MAKEVSPEDFMKDIRSALVMFILFTIICGGIYPSVVTGIANAVFPKQAQGSFITGKDHRVIGSSLIGQPFSDAKYFWPRPSATVDFGYNSMASGGSNSGPTNPEYLKTVAERVKTLHDAGAGGSIPTALVQASGSGLDPDISPEAARIQVARVAKVRGMTVEQVEKILAAHTKERQLGFLGEPRVNVLELNLALDNRENL</sequence>